<evidence type="ECO:0000313" key="8">
    <source>
        <dbReference type="Proteomes" id="UP000594749"/>
    </source>
</evidence>
<keyword evidence="1" id="KW-1003">Cell membrane</keyword>
<dbReference type="PANTHER" id="PTHR34990:SF2">
    <property type="entry name" value="BLL8164 PROTEIN"/>
    <property type="match status" value="1"/>
</dbReference>
<feature type="domain" description="Calcineurin-like phosphoesterase" evidence="6">
    <location>
        <begin position="19"/>
        <end position="221"/>
    </location>
</feature>
<keyword evidence="3" id="KW-0479">Metal-binding</keyword>
<dbReference type="OrthoDB" id="9802481at2"/>
<evidence type="ECO:0000256" key="5">
    <source>
        <dbReference type="ARBA" id="ARBA00023211"/>
    </source>
</evidence>
<dbReference type="Proteomes" id="UP000594749">
    <property type="component" value="Chromosome"/>
</dbReference>
<evidence type="ECO:0000259" key="6">
    <source>
        <dbReference type="Pfam" id="PF00149"/>
    </source>
</evidence>
<evidence type="ECO:0000256" key="4">
    <source>
        <dbReference type="ARBA" id="ARBA00023136"/>
    </source>
</evidence>
<dbReference type="Gene3D" id="3.60.21.10">
    <property type="match status" value="1"/>
</dbReference>
<dbReference type="RefSeq" id="WP_025802895.1">
    <property type="nucleotide sequence ID" value="NZ_CP053842.1"/>
</dbReference>
<sequence>MILNKKDIIREDGQDTQFRSIFISDIHLGTKYAKGDELLEFFRYTTSQNLYLVGDIIDGWAIRRKVSWAQNQSDVIQKILRKARKGTNVYYLVGNHDEFLRGFLPLSLGHSMQVVDELEYISLKGDRYLVIHGDFFDDITVNKKWLALLSDRVYSWLLGISETFTKIRRYLGIRSTWSLSQAIEDNVKKSIKYIENFEIVLSAHAKRYEYYGVICGHIHRPAIREIDGIKYLNTGDWVENCTAIVETMEGEFRLVKWE</sequence>
<organism evidence="7 8">
    <name type="scientific">Campylobacter corcagiensis</name>
    <dbReference type="NCBI Taxonomy" id="1448857"/>
    <lineage>
        <taxon>Bacteria</taxon>
        <taxon>Pseudomonadati</taxon>
        <taxon>Campylobacterota</taxon>
        <taxon>Epsilonproteobacteria</taxon>
        <taxon>Campylobacterales</taxon>
        <taxon>Campylobacteraceae</taxon>
        <taxon>Campylobacter</taxon>
    </lineage>
</organism>
<keyword evidence="4" id="KW-0472">Membrane</keyword>
<protein>
    <submittedName>
        <fullName evidence="7">UDP-2,3-diacylglucosamine diphosphatase</fullName>
    </submittedName>
</protein>
<gene>
    <name evidence="7" type="ORF">IMC76_05255</name>
</gene>
<dbReference type="GO" id="GO:0009245">
    <property type="term" value="P:lipid A biosynthetic process"/>
    <property type="evidence" value="ECO:0007669"/>
    <property type="project" value="TreeGrafter"/>
</dbReference>
<dbReference type="InterPro" id="IPR043461">
    <property type="entry name" value="LpxH-like"/>
</dbReference>
<accession>A0A7M1LDV7</accession>
<dbReference type="AlphaFoldDB" id="A0A7M1LDV7"/>
<name>A0A7M1LDV7_9BACT</name>
<dbReference type="InterPro" id="IPR029052">
    <property type="entry name" value="Metallo-depent_PP-like"/>
</dbReference>
<evidence type="ECO:0000256" key="1">
    <source>
        <dbReference type="ARBA" id="ARBA00022475"/>
    </source>
</evidence>
<dbReference type="PANTHER" id="PTHR34990">
    <property type="entry name" value="UDP-2,3-DIACYLGLUCOSAMINE HYDROLASE-RELATED"/>
    <property type="match status" value="1"/>
</dbReference>
<evidence type="ECO:0000256" key="3">
    <source>
        <dbReference type="ARBA" id="ARBA00022723"/>
    </source>
</evidence>
<dbReference type="Pfam" id="PF00149">
    <property type="entry name" value="Metallophos"/>
    <property type="match status" value="1"/>
</dbReference>
<dbReference type="GO" id="GO:0046872">
    <property type="term" value="F:metal ion binding"/>
    <property type="evidence" value="ECO:0007669"/>
    <property type="project" value="UniProtKB-KW"/>
</dbReference>
<dbReference type="GO" id="GO:0016020">
    <property type="term" value="C:membrane"/>
    <property type="evidence" value="ECO:0007669"/>
    <property type="project" value="GOC"/>
</dbReference>
<keyword evidence="5" id="KW-0464">Manganese</keyword>
<dbReference type="SUPFAM" id="SSF56300">
    <property type="entry name" value="Metallo-dependent phosphatases"/>
    <property type="match status" value="1"/>
</dbReference>
<dbReference type="CDD" id="cd07398">
    <property type="entry name" value="MPP_YbbF-LpxH"/>
    <property type="match status" value="1"/>
</dbReference>
<dbReference type="EMBL" id="CP063078">
    <property type="protein sequence ID" value="QOQ86640.1"/>
    <property type="molecule type" value="Genomic_DNA"/>
</dbReference>
<evidence type="ECO:0000256" key="2">
    <source>
        <dbReference type="ARBA" id="ARBA00022519"/>
    </source>
</evidence>
<keyword evidence="8" id="KW-1185">Reference proteome</keyword>
<proteinExistence type="predicted"/>
<keyword evidence="2" id="KW-0997">Cell inner membrane</keyword>
<dbReference type="GO" id="GO:0008758">
    <property type="term" value="F:UDP-2,3-diacylglucosamine hydrolase activity"/>
    <property type="evidence" value="ECO:0007669"/>
    <property type="project" value="TreeGrafter"/>
</dbReference>
<dbReference type="InterPro" id="IPR004843">
    <property type="entry name" value="Calcineurin-like_PHP"/>
</dbReference>
<evidence type="ECO:0000313" key="7">
    <source>
        <dbReference type="EMBL" id="QOQ86640.1"/>
    </source>
</evidence>
<reference evidence="7 8" key="1">
    <citation type="submission" date="2020-10" db="EMBL/GenBank/DDBJ databases">
        <title>Campylobacter and Helicobacter PacBio genomes.</title>
        <authorList>
            <person name="Lane C."/>
        </authorList>
    </citation>
    <scope>NUCLEOTIDE SEQUENCE [LARGE SCALE GENOMIC DNA]</scope>
    <source>
        <strain evidence="7 8">2016D-0077</strain>
    </source>
</reference>